<dbReference type="SUPFAM" id="SSF53756">
    <property type="entry name" value="UDP-Glycosyltransferase/glycogen phosphorylase"/>
    <property type="match status" value="1"/>
</dbReference>
<evidence type="ECO:0000313" key="1">
    <source>
        <dbReference type="EMBL" id="AMQ57523.1"/>
    </source>
</evidence>
<protein>
    <submittedName>
        <fullName evidence="1">Uncharacterized protein</fullName>
    </submittedName>
</protein>
<dbReference type="RefSeq" id="WP_067548858.1">
    <property type="nucleotide sequence ID" value="NZ_CP012836.1"/>
</dbReference>
<reference evidence="2" key="1">
    <citation type="submission" date="2015-09" db="EMBL/GenBank/DDBJ databases">
        <title>Complete sequence of Algoriphagus sp. M8-2.</title>
        <authorList>
            <person name="Shintani M."/>
        </authorList>
    </citation>
    <scope>NUCLEOTIDE SEQUENCE [LARGE SCALE GENOMIC DNA]</scope>
    <source>
        <strain evidence="2">M8-2</strain>
    </source>
</reference>
<dbReference type="AlphaFoldDB" id="A0A142EQW8"/>
<organism evidence="1 2">
    <name type="scientific">Algoriphagus sanaruensis</name>
    <dbReference type="NCBI Taxonomy" id="1727163"/>
    <lineage>
        <taxon>Bacteria</taxon>
        <taxon>Pseudomonadati</taxon>
        <taxon>Bacteroidota</taxon>
        <taxon>Cytophagia</taxon>
        <taxon>Cytophagales</taxon>
        <taxon>Cyclobacteriaceae</taxon>
        <taxon>Algoriphagus</taxon>
    </lineage>
</organism>
<accession>A0A142EQW8</accession>
<evidence type="ECO:0000313" key="2">
    <source>
        <dbReference type="Proteomes" id="UP000073816"/>
    </source>
</evidence>
<dbReference type="PATRIC" id="fig|1727163.4.peg.2897"/>
<dbReference type="KEGG" id="alm:AO498_13825"/>
<proteinExistence type="predicted"/>
<keyword evidence="2" id="KW-1185">Reference proteome</keyword>
<reference evidence="1 2" key="2">
    <citation type="journal article" date="2016" name="Genome Announc.">
        <title>Complete Genome Sequence of Algoriphagus sp. Strain M8-2, Isolated from a Brackish Lake.</title>
        <authorList>
            <person name="Muraguchi Y."/>
            <person name="Kushimoto K."/>
            <person name="Ohtsubo Y."/>
            <person name="Suzuki T."/>
            <person name="Dohra H."/>
            <person name="Kimbara K."/>
            <person name="Shintani M."/>
        </authorList>
    </citation>
    <scope>NUCLEOTIDE SEQUENCE [LARGE SCALE GENOMIC DNA]</scope>
    <source>
        <strain evidence="1 2">M8-2</strain>
    </source>
</reference>
<dbReference type="EMBL" id="CP012836">
    <property type="protein sequence ID" value="AMQ57523.1"/>
    <property type="molecule type" value="Genomic_DNA"/>
</dbReference>
<name>A0A142EQW8_9BACT</name>
<dbReference type="Proteomes" id="UP000073816">
    <property type="component" value="Chromosome"/>
</dbReference>
<gene>
    <name evidence="1" type="ORF">AO498_13825</name>
</gene>
<sequence length="309" mass="36623">MKKVLFVDERKYRFSFYYESEVWWIKRGIKPYFKSYEGFLGKWIIYVWLILFRPDFIVFVQLSKKNFFLCKLGNILSIKTIFWQHGIFNYNNGVIKSFFKPSLDFLLCLSDFDSNKIMNYFFKASSRVIINHYDLNKIVESKKCNNSILYIGQIFSKEQWVSSSATLKYDKLCDDILSELWIVLSKLDFTIYLKKHPGDKSDYLVNLCKIYSNFQMINDHVIPKIVLSHYSTLIIPYLQLNIPFIQLHHFNNININFNAYSNMQFKTISSLEDLNSLKEYINSLESSTPNLNVNSDSISEIIRKIVTNN</sequence>
<dbReference type="STRING" id="1727163.AO498_13825"/>